<feature type="domain" description="Acyltransferase 3" evidence="2">
    <location>
        <begin position="20"/>
        <end position="358"/>
    </location>
</feature>
<sequence>MLPAMDSEHRHRAVLPAHVAALDGLRAVAVGLVVLTHAAYLTGFVNSGGFWGALLGRGDFGVALFFTLSGYLLHLGFLRAPGERLDIGTYLLRRAARVLPAYWVVLLVVCVAARPDARDVVLHALALQIYAPGSQIPSFSPAWSIATELSFYAVLPIAAALLHRVRRRNADAPLTLLTALLPLALACTWLAPSGDLRVDTPYERWLPARSASFLIGMILAEAVVRQSHPLARRLRAWMAAPGPVLALGAAVYALATTPVAGLLTLGIVSGWQLTTKMLLSCVFAAALLGPVVLGSRGWWTGWLSRPGVVWVGRISYGIFLWHVPVFVGLYAVTGVDVFSGGLAALLAIGVPITMALAAISFAWIEAPAIRWASLRRRSPAAGEQVEPQPPRSAAPPG</sequence>
<dbReference type="InterPro" id="IPR002656">
    <property type="entry name" value="Acyl_transf_3_dom"/>
</dbReference>
<dbReference type="PANTHER" id="PTHR23028:SF53">
    <property type="entry name" value="ACYL_TRANSF_3 DOMAIN-CONTAINING PROTEIN"/>
    <property type="match status" value="1"/>
</dbReference>
<keyword evidence="1" id="KW-0472">Membrane</keyword>
<keyword evidence="4" id="KW-1185">Reference proteome</keyword>
<organism evidence="3 4">
    <name type="scientific">Nostocoides vanveenii</name>
    <dbReference type="NCBI Taxonomy" id="330835"/>
    <lineage>
        <taxon>Bacteria</taxon>
        <taxon>Bacillati</taxon>
        <taxon>Actinomycetota</taxon>
        <taxon>Actinomycetes</taxon>
        <taxon>Micrococcales</taxon>
        <taxon>Intrasporangiaceae</taxon>
        <taxon>Nostocoides</taxon>
    </lineage>
</organism>
<dbReference type="Pfam" id="PF01757">
    <property type="entry name" value="Acyl_transf_3"/>
    <property type="match status" value="1"/>
</dbReference>
<evidence type="ECO:0000313" key="4">
    <source>
        <dbReference type="Proteomes" id="UP001501475"/>
    </source>
</evidence>
<comment type="caution">
    <text evidence="3">The sequence shown here is derived from an EMBL/GenBank/DDBJ whole genome shotgun (WGS) entry which is preliminary data.</text>
</comment>
<feature type="transmembrane region" description="Helical" evidence="1">
    <location>
        <begin position="174"/>
        <end position="192"/>
    </location>
</feature>
<reference evidence="3 4" key="1">
    <citation type="journal article" date="2019" name="Int. J. Syst. Evol. Microbiol.">
        <title>The Global Catalogue of Microorganisms (GCM) 10K type strain sequencing project: providing services to taxonomists for standard genome sequencing and annotation.</title>
        <authorList>
            <consortium name="The Broad Institute Genomics Platform"/>
            <consortium name="The Broad Institute Genome Sequencing Center for Infectious Disease"/>
            <person name="Wu L."/>
            <person name="Ma J."/>
        </authorList>
    </citation>
    <scope>NUCLEOTIDE SEQUENCE [LARGE SCALE GENOMIC DNA]</scope>
    <source>
        <strain evidence="3 4">JCM 15591</strain>
    </source>
</reference>
<evidence type="ECO:0000256" key="1">
    <source>
        <dbReference type="SAM" id="Phobius"/>
    </source>
</evidence>
<accession>A0ABN2KMI9</accession>
<keyword evidence="3" id="KW-0808">Transferase</keyword>
<feature type="transmembrane region" description="Helical" evidence="1">
    <location>
        <begin position="60"/>
        <end position="78"/>
    </location>
</feature>
<name>A0ABN2KMI9_9MICO</name>
<dbReference type="InterPro" id="IPR050879">
    <property type="entry name" value="Acyltransferase_3"/>
</dbReference>
<feature type="transmembrane region" description="Helical" evidence="1">
    <location>
        <begin position="338"/>
        <end position="364"/>
    </location>
</feature>
<evidence type="ECO:0000313" key="3">
    <source>
        <dbReference type="EMBL" id="GAA1760128.1"/>
    </source>
</evidence>
<dbReference type="Proteomes" id="UP001501475">
    <property type="component" value="Unassembled WGS sequence"/>
</dbReference>
<keyword evidence="3" id="KW-0012">Acyltransferase</keyword>
<dbReference type="PANTHER" id="PTHR23028">
    <property type="entry name" value="ACETYLTRANSFERASE"/>
    <property type="match status" value="1"/>
</dbReference>
<feature type="transmembrane region" description="Helical" evidence="1">
    <location>
        <begin position="20"/>
        <end position="40"/>
    </location>
</feature>
<feature type="transmembrane region" description="Helical" evidence="1">
    <location>
        <begin position="142"/>
        <end position="162"/>
    </location>
</feature>
<keyword evidence="1" id="KW-0812">Transmembrane</keyword>
<proteinExistence type="predicted"/>
<dbReference type="GO" id="GO:0016746">
    <property type="term" value="F:acyltransferase activity"/>
    <property type="evidence" value="ECO:0007669"/>
    <property type="project" value="UniProtKB-KW"/>
</dbReference>
<protein>
    <submittedName>
        <fullName evidence="3">Acyltransferase</fullName>
    </submittedName>
</protein>
<feature type="transmembrane region" description="Helical" evidence="1">
    <location>
        <begin position="277"/>
        <end position="298"/>
    </location>
</feature>
<feature type="transmembrane region" description="Helical" evidence="1">
    <location>
        <begin position="310"/>
        <end position="332"/>
    </location>
</feature>
<keyword evidence="1" id="KW-1133">Transmembrane helix</keyword>
<gene>
    <name evidence="3" type="ORF">GCM10009810_19460</name>
</gene>
<evidence type="ECO:0000259" key="2">
    <source>
        <dbReference type="Pfam" id="PF01757"/>
    </source>
</evidence>
<feature type="transmembrane region" description="Helical" evidence="1">
    <location>
        <begin position="244"/>
        <end position="271"/>
    </location>
</feature>
<feature type="transmembrane region" description="Helical" evidence="1">
    <location>
        <begin position="98"/>
        <end position="115"/>
    </location>
</feature>
<dbReference type="EMBL" id="BAAAPN010000045">
    <property type="protein sequence ID" value="GAA1760128.1"/>
    <property type="molecule type" value="Genomic_DNA"/>
</dbReference>